<accession>A0ABV6N9X9</accession>
<organism evidence="2 3">
    <name type="scientific">Kutzneria chonburiensis</name>
    <dbReference type="NCBI Taxonomy" id="1483604"/>
    <lineage>
        <taxon>Bacteria</taxon>
        <taxon>Bacillati</taxon>
        <taxon>Actinomycetota</taxon>
        <taxon>Actinomycetes</taxon>
        <taxon>Pseudonocardiales</taxon>
        <taxon>Pseudonocardiaceae</taxon>
        <taxon>Kutzneria</taxon>
    </lineage>
</organism>
<gene>
    <name evidence="2" type="ORF">ACFFH7_46855</name>
</gene>
<evidence type="ECO:0000313" key="2">
    <source>
        <dbReference type="EMBL" id="MFC0549102.1"/>
    </source>
</evidence>
<dbReference type="Gene3D" id="3.90.1200.10">
    <property type="match status" value="1"/>
</dbReference>
<dbReference type="EMBL" id="JBHLUD010000020">
    <property type="protein sequence ID" value="MFC0549102.1"/>
    <property type="molecule type" value="Genomic_DNA"/>
</dbReference>
<dbReference type="Proteomes" id="UP001589810">
    <property type="component" value="Unassembled WGS sequence"/>
</dbReference>
<evidence type="ECO:0000259" key="1">
    <source>
        <dbReference type="Pfam" id="PF01636"/>
    </source>
</evidence>
<name>A0ABV6N9X9_9PSEU</name>
<keyword evidence="3" id="KW-1185">Reference proteome</keyword>
<protein>
    <submittedName>
        <fullName evidence="2">Phosphotransferase</fullName>
    </submittedName>
</protein>
<dbReference type="InterPro" id="IPR011009">
    <property type="entry name" value="Kinase-like_dom_sf"/>
</dbReference>
<evidence type="ECO:0000313" key="3">
    <source>
        <dbReference type="Proteomes" id="UP001589810"/>
    </source>
</evidence>
<reference evidence="2 3" key="1">
    <citation type="submission" date="2024-09" db="EMBL/GenBank/DDBJ databases">
        <authorList>
            <person name="Sun Q."/>
            <person name="Mori K."/>
        </authorList>
    </citation>
    <scope>NUCLEOTIDE SEQUENCE [LARGE SCALE GENOMIC DNA]</scope>
    <source>
        <strain evidence="2 3">TBRC 1432</strain>
    </source>
</reference>
<dbReference type="RefSeq" id="WP_379794741.1">
    <property type="nucleotide sequence ID" value="NZ_JBHLUD010000020.1"/>
</dbReference>
<dbReference type="Pfam" id="PF01636">
    <property type="entry name" value="APH"/>
    <property type="match status" value="1"/>
</dbReference>
<feature type="domain" description="Aminoglycoside phosphotransferase" evidence="1">
    <location>
        <begin position="32"/>
        <end position="228"/>
    </location>
</feature>
<dbReference type="SUPFAM" id="SSF56112">
    <property type="entry name" value="Protein kinase-like (PK-like)"/>
    <property type="match status" value="1"/>
</dbReference>
<dbReference type="InterPro" id="IPR002575">
    <property type="entry name" value="Aminoglycoside_PTrfase"/>
</dbReference>
<comment type="caution">
    <text evidence="2">The sequence shown here is derived from an EMBL/GenBank/DDBJ whole genome shotgun (WGS) entry which is preliminary data.</text>
</comment>
<proteinExistence type="predicted"/>
<sequence>MDTERLTWAIGEPVVRVTPFGGRGYTPARRMIVELADGTTVFAKQAVNEYTAGELRREHANYLRLDASFMPRLRGWDDDGSVEPILVLDDLSGAHWPPPWRLDQVRQVLDTITAIGRQPVPDGMPVLDESSINGGWQTVAEDPEPFLSLGLCTRAGLNWMLPTMLEASAAAKLSGDSVVHLDVRSDNLCFSGDRTVFVDWNHSCLANPELDRAAFLPSVHAEGGPRPDDVADIDITLVAVVAGFFAARAGLPPVPDAPGVRPIQRKQLEVALPWAIRALGLGS</sequence>